<keyword evidence="6 7" id="KW-0472">Membrane</keyword>
<dbReference type="InterPro" id="IPR032816">
    <property type="entry name" value="VTT_dom"/>
</dbReference>
<feature type="transmembrane region" description="Helical" evidence="7">
    <location>
        <begin position="12"/>
        <end position="31"/>
    </location>
</feature>
<evidence type="ECO:0000256" key="2">
    <source>
        <dbReference type="ARBA" id="ARBA00010792"/>
    </source>
</evidence>
<comment type="subcellular location">
    <subcellularLocation>
        <location evidence="1 7">Cell membrane</location>
        <topology evidence="1 7">Multi-pass membrane protein</topology>
    </subcellularLocation>
</comment>
<dbReference type="EMBL" id="JANTHX010000005">
    <property type="protein sequence ID" value="MCS0499286.1"/>
    <property type="molecule type" value="Genomic_DNA"/>
</dbReference>
<proteinExistence type="inferred from homology"/>
<dbReference type="RefSeq" id="WP_258798305.1">
    <property type="nucleotide sequence ID" value="NZ_JANTHX010000005.1"/>
</dbReference>
<dbReference type="Pfam" id="PF17227">
    <property type="entry name" value="DUF5302"/>
    <property type="match status" value="1"/>
</dbReference>
<name>A0ABT1ZF42_9MICO</name>
<evidence type="ECO:0000256" key="4">
    <source>
        <dbReference type="ARBA" id="ARBA00022692"/>
    </source>
</evidence>
<evidence type="ECO:0000256" key="5">
    <source>
        <dbReference type="ARBA" id="ARBA00022989"/>
    </source>
</evidence>
<dbReference type="PANTHER" id="PTHR30353:SF0">
    <property type="entry name" value="TRANSMEMBRANE PROTEIN"/>
    <property type="match status" value="1"/>
</dbReference>
<evidence type="ECO:0000256" key="3">
    <source>
        <dbReference type="ARBA" id="ARBA00022475"/>
    </source>
</evidence>
<reference evidence="10 11" key="1">
    <citation type="submission" date="2022-08" db="EMBL/GenBank/DDBJ databases">
        <authorList>
            <person name="Li F."/>
        </authorList>
    </citation>
    <scope>NUCLEOTIDE SEQUENCE [LARGE SCALE GENOMIC DNA]</scope>
    <source>
        <strain evidence="10 11">10F1B-8-1</strain>
    </source>
</reference>
<evidence type="ECO:0000256" key="1">
    <source>
        <dbReference type="ARBA" id="ARBA00004651"/>
    </source>
</evidence>
<accession>A0ABT1ZF42</accession>
<feature type="compositionally biased region" description="Basic and acidic residues" evidence="8">
    <location>
        <begin position="200"/>
        <end position="250"/>
    </location>
</feature>
<keyword evidence="5 7" id="KW-1133">Transmembrane helix</keyword>
<comment type="similarity">
    <text evidence="2 7">Belongs to the DedA family.</text>
</comment>
<comment type="caution">
    <text evidence="10">The sequence shown here is derived from an EMBL/GenBank/DDBJ whole genome shotgun (WGS) entry which is preliminary data.</text>
</comment>
<feature type="region of interest" description="Disordered" evidence="8">
    <location>
        <begin position="200"/>
        <end position="257"/>
    </location>
</feature>
<sequence length="257" mass="27302">MDAWLEAVTVSPWLLVVLFALVVGDAFLVVLPSETFVVALGALAAATGHPSLWLVVPVAAVGAVVGDSACVAIGRAVGTERWGWQRRGRVGRAIARARGLVLRRPATLVLTARYIPFARIAVNLSIGAARLSWRRFLPLSALAGSAWALYNVAIGALFGTVFADTPWLGILVSVPVAIAAGAAIDLLLGRRAAYAGDMSSDDKATAASEETKRKFREALDRKKQQQHDRPGHLDGDGAVHEAHNKAGGKREFRRKSG</sequence>
<dbReference type="InterPro" id="IPR032818">
    <property type="entry name" value="DedA-like"/>
</dbReference>
<keyword evidence="4 7" id="KW-0812">Transmembrane</keyword>
<feature type="domain" description="VTT" evidence="9">
    <location>
        <begin position="31"/>
        <end position="156"/>
    </location>
</feature>
<organism evidence="10 11">
    <name type="scientific">Protaetiibacter mangrovi</name>
    <dbReference type="NCBI Taxonomy" id="2970926"/>
    <lineage>
        <taxon>Bacteria</taxon>
        <taxon>Bacillati</taxon>
        <taxon>Actinomycetota</taxon>
        <taxon>Actinomycetes</taxon>
        <taxon>Micrococcales</taxon>
        <taxon>Microbacteriaceae</taxon>
        <taxon>Protaetiibacter</taxon>
    </lineage>
</organism>
<keyword evidence="11" id="KW-1185">Reference proteome</keyword>
<evidence type="ECO:0000256" key="7">
    <source>
        <dbReference type="RuleBase" id="RU367016"/>
    </source>
</evidence>
<feature type="transmembrane region" description="Helical" evidence="7">
    <location>
        <begin position="51"/>
        <end position="77"/>
    </location>
</feature>
<gene>
    <name evidence="10" type="ORF">NUH29_06950</name>
</gene>
<dbReference type="Pfam" id="PF09335">
    <property type="entry name" value="VTT_dom"/>
    <property type="match status" value="1"/>
</dbReference>
<evidence type="ECO:0000259" key="9">
    <source>
        <dbReference type="Pfam" id="PF09335"/>
    </source>
</evidence>
<dbReference type="PANTHER" id="PTHR30353">
    <property type="entry name" value="INNER MEMBRANE PROTEIN DEDA-RELATED"/>
    <property type="match status" value="1"/>
</dbReference>
<dbReference type="InterPro" id="IPR035172">
    <property type="entry name" value="DUF5302"/>
</dbReference>
<protein>
    <submittedName>
        <fullName evidence="10">DUF5302 family protein</fullName>
    </submittedName>
</protein>
<evidence type="ECO:0000313" key="11">
    <source>
        <dbReference type="Proteomes" id="UP001205337"/>
    </source>
</evidence>
<evidence type="ECO:0000256" key="8">
    <source>
        <dbReference type="SAM" id="MobiDB-lite"/>
    </source>
</evidence>
<feature type="transmembrane region" description="Helical" evidence="7">
    <location>
        <begin position="167"/>
        <end position="188"/>
    </location>
</feature>
<keyword evidence="3 7" id="KW-1003">Cell membrane</keyword>
<dbReference type="Proteomes" id="UP001205337">
    <property type="component" value="Unassembled WGS sequence"/>
</dbReference>
<evidence type="ECO:0000313" key="10">
    <source>
        <dbReference type="EMBL" id="MCS0499286.1"/>
    </source>
</evidence>
<feature type="transmembrane region" description="Helical" evidence="7">
    <location>
        <begin position="136"/>
        <end position="161"/>
    </location>
</feature>
<evidence type="ECO:0000256" key="6">
    <source>
        <dbReference type="ARBA" id="ARBA00023136"/>
    </source>
</evidence>